<dbReference type="EMBL" id="JBANQN010000012">
    <property type="protein sequence ID" value="KAK6773527.1"/>
    <property type="molecule type" value="Genomic_DNA"/>
</dbReference>
<evidence type="ECO:0000313" key="2">
    <source>
        <dbReference type="Proteomes" id="UP001371456"/>
    </source>
</evidence>
<proteinExistence type="predicted"/>
<dbReference type="Proteomes" id="UP001371456">
    <property type="component" value="Unassembled WGS sequence"/>
</dbReference>
<protein>
    <submittedName>
        <fullName evidence="1">Uncharacterized protein</fullName>
    </submittedName>
</protein>
<reference evidence="1 2" key="1">
    <citation type="submission" date="2024-02" db="EMBL/GenBank/DDBJ databases">
        <title>de novo genome assembly of Solanum bulbocastanum strain 11H21.</title>
        <authorList>
            <person name="Hosaka A.J."/>
        </authorList>
    </citation>
    <scope>NUCLEOTIDE SEQUENCE [LARGE SCALE GENOMIC DNA]</scope>
    <source>
        <tissue evidence="1">Young leaves</tissue>
    </source>
</reference>
<gene>
    <name evidence="1" type="ORF">RDI58_028765</name>
</gene>
<dbReference type="AlphaFoldDB" id="A0AAN8STA7"/>
<comment type="caution">
    <text evidence="1">The sequence shown here is derived from an EMBL/GenBank/DDBJ whole genome shotgun (WGS) entry which is preliminary data.</text>
</comment>
<accession>A0AAN8STA7</accession>
<organism evidence="1 2">
    <name type="scientific">Solanum bulbocastanum</name>
    <name type="common">Wild potato</name>
    <dbReference type="NCBI Taxonomy" id="147425"/>
    <lineage>
        <taxon>Eukaryota</taxon>
        <taxon>Viridiplantae</taxon>
        <taxon>Streptophyta</taxon>
        <taxon>Embryophyta</taxon>
        <taxon>Tracheophyta</taxon>
        <taxon>Spermatophyta</taxon>
        <taxon>Magnoliopsida</taxon>
        <taxon>eudicotyledons</taxon>
        <taxon>Gunneridae</taxon>
        <taxon>Pentapetalae</taxon>
        <taxon>asterids</taxon>
        <taxon>lamiids</taxon>
        <taxon>Solanales</taxon>
        <taxon>Solanaceae</taxon>
        <taxon>Solanoideae</taxon>
        <taxon>Solaneae</taxon>
        <taxon>Solanum</taxon>
    </lineage>
</organism>
<sequence>MATMKSGNNSYTPAIVAPYAFTKTDADYCKDC</sequence>
<evidence type="ECO:0000313" key="1">
    <source>
        <dbReference type="EMBL" id="KAK6773527.1"/>
    </source>
</evidence>
<keyword evidence="2" id="KW-1185">Reference proteome</keyword>
<name>A0AAN8STA7_SOLBU</name>